<evidence type="ECO:0000313" key="4">
    <source>
        <dbReference type="EMBL" id="OEH81020.1"/>
    </source>
</evidence>
<dbReference type="SUPFAM" id="SSF55331">
    <property type="entry name" value="Tautomerase/MIF"/>
    <property type="match status" value="1"/>
</dbReference>
<dbReference type="InterPro" id="IPR004370">
    <property type="entry name" value="4-OT-like_dom"/>
</dbReference>
<comment type="caution">
    <text evidence="4">The sequence shown here is derived from an EMBL/GenBank/DDBJ whole genome shotgun (WGS) entry which is preliminary data.</text>
</comment>
<dbReference type="EMBL" id="MIEK01000067">
    <property type="protein sequence ID" value="OEH81020.1"/>
    <property type="molecule type" value="Genomic_DNA"/>
</dbReference>
<dbReference type="Gene3D" id="3.30.429.10">
    <property type="entry name" value="Macrophage Migration Inhibitory Factor"/>
    <property type="match status" value="1"/>
</dbReference>
<reference evidence="4 5" key="1">
    <citation type="submission" date="2016-09" db="EMBL/GenBank/DDBJ databases">
        <authorList>
            <person name="Capua I."/>
            <person name="De Benedictis P."/>
            <person name="Joannis T."/>
            <person name="Lombin L.H."/>
            <person name="Cattoli G."/>
        </authorList>
    </citation>
    <scope>NUCLEOTIDE SEQUENCE [LARGE SCALE GENOMIC DNA]</scope>
    <source>
        <strain evidence="4 5">LMG 25899</strain>
    </source>
</reference>
<organism evidence="4 5">
    <name type="scientific">Enterococcus rivorum</name>
    <dbReference type="NCBI Taxonomy" id="762845"/>
    <lineage>
        <taxon>Bacteria</taxon>
        <taxon>Bacillati</taxon>
        <taxon>Bacillota</taxon>
        <taxon>Bacilli</taxon>
        <taxon>Lactobacillales</taxon>
        <taxon>Enterococcaceae</taxon>
        <taxon>Enterococcus</taxon>
    </lineage>
</organism>
<dbReference type="OrthoDB" id="9804765at2"/>
<accession>A0A1E5KT32</accession>
<feature type="domain" description="4-oxalocrotonate tautomerase-like" evidence="3">
    <location>
        <begin position="2"/>
        <end position="55"/>
    </location>
</feature>
<gene>
    <name evidence="4" type="ORF">BCR26_05765</name>
</gene>
<protein>
    <recommendedName>
        <fullName evidence="3">4-oxalocrotonate tautomerase-like domain-containing protein</fullName>
    </recommendedName>
</protein>
<dbReference type="PANTHER" id="PTHR35530">
    <property type="entry name" value="TAUTOMERASE-RELATED"/>
    <property type="match status" value="1"/>
</dbReference>
<evidence type="ECO:0000259" key="3">
    <source>
        <dbReference type="Pfam" id="PF01361"/>
    </source>
</evidence>
<dbReference type="Proteomes" id="UP000095256">
    <property type="component" value="Unassembled WGS sequence"/>
</dbReference>
<dbReference type="AlphaFoldDB" id="A0A1E5KT32"/>
<sequence>MPVIRVDLMTKSTEEQKEELIYNLTKETYDLLSIPAEKISVVINEIHASSWGRAGYKSDNEAFESLSRKIDINRRKLFE</sequence>
<dbReference type="Pfam" id="PF01361">
    <property type="entry name" value="Tautomerase"/>
    <property type="match status" value="1"/>
</dbReference>
<dbReference type="STRING" id="762845.BCR26_05765"/>
<evidence type="ECO:0000313" key="5">
    <source>
        <dbReference type="Proteomes" id="UP000095256"/>
    </source>
</evidence>
<dbReference type="InterPro" id="IPR014347">
    <property type="entry name" value="Tautomerase/MIF_sf"/>
</dbReference>
<dbReference type="PANTHER" id="PTHR35530:SF1">
    <property type="entry name" value="2-HYDROXYMUCONATE TAUTOMERASE"/>
    <property type="match status" value="1"/>
</dbReference>
<proteinExistence type="inferred from homology"/>
<evidence type="ECO:0000256" key="2">
    <source>
        <dbReference type="ARBA" id="ARBA00023235"/>
    </source>
</evidence>
<dbReference type="GO" id="GO:0016853">
    <property type="term" value="F:isomerase activity"/>
    <property type="evidence" value="ECO:0007669"/>
    <property type="project" value="UniProtKB-KW"/>
</dbReference>
<keyword evidence="2" id="KW-0413">Isomerase</keyword>
<evidence type="ECO:0000256" key="1">
    <source>
        <dbReference type="ARBA" id="ARBA00006723"/>
    </source>
</evidence>
<comment type="similarity">
    <text evidence="1">Belongs to the 4-oxalocrotonate tautomerase family.</text>
</comment>
<dbReference type="RefSeq" id="WP_069700008.1">
    <property type="nucleotide sequence ID" value="NZ_JAGGMA010000005.1"/>
</dbReference>
<keyword evidence="5" id="KW-1185">Reference proteome</keyword>
<name>A0A1E5KT32_9ENTE</name>